<keyword evidence="2" id="KW-1185">Reference proteome</keyword>
<accession>A0AA36CCI9</accession>
<feature type="non-terminal residue" evidence="1">
    <location>
        <position position="305"/>
    </location>
</feature>
<name>A0AA36CCI9_9BILA</name>
<evidence type="ECO:0000313" key="2">
    <source>
        <dbReference type="Proteomes" id="UP001177023"/>
    </source>
</evidence>
<dbReference type="EMBL" id="CATQJA010001130">
    <property type="protein sequence ID" value="CAJ0565923.1"/>
    <property type="molecule type" value="Genomic_DNA"/>
</dbReference>
<evidence type="ECO:0000313" key="1">
    <source>
        <dbReference type="EMBL" id="CAJ0565923.1"/>
    </source>
</evidence>
<reference evidence="1" key="1">
    <citation type="submission" date="2023-06" db="EMBL/GenBank/DDBJ databases">
        <authorList>
            <person name="Delattre M."/>
        </authorList>
    </citation>
    <scope>NUCLEOTIDE SEQUENCE</scope>
    <source>
        <strain evidence="1">AF72</strain>
    </source>
</reference>
<gene>
    <name evidence="1" type="ORF">MSPICULIGERA_LOCUS4545</name>
</gene>
<feature type="non-terminal residue" evidence="1">
    <location>
        <position position="1"/>
    </location>
</feature>
<dbReference type="Proteomes" id="UP001177023">
    <property type="component" value="Unassembled WGS sequence"/>
</dbReference>
<protein>
    <submittedName>
        <fullName evidence="1">Uncharacterized protein</fullName>
    </submittedName>
</protein>
<proteinExistence type="predicted"/>
<comment type="caution">
    <text evidence="1">The sequence shown here is derived from an EMBL/GenBank/DDBJ whole genome shotgun (WGS) entry which is preliminary data.</text>
</comment>
<organism evidence="1 2">
    <name type="scientific">Mesorhabditis spiculigera</name>
    <dbReference type="NCBI Taxonomy" id="96644"/>
    <lineage>
        <taxon>Eukaryota</taxon>
        <taxon>Metazoa</taxon>
        <taxon>Ecdysozoa</taxon>
        <taxon>Nematoda</taxon>
        <taxon>Chromadorea</taxon>
        <taxon>Rhabditida</taxon>
        <taxon>Rhabditina</taxon>
        <taxon>Rhabditomorpha</taxon>
        <taxon>Rhabditoidea</taxon>
        <taxon>Rhabditidae</taxon>
        <taxon>Mesorhabditinae</taxon>
        <taxon>Mesorhabditis</taxon>
    </lineage>
</organism>
<dbReference type="AlphaFoldDB" id="A0AA36CCI9"/>
<sequence>LLKRLDFGVGRTLYEIWALRKVKIPVMHIRYYRSLPRPNEQAGLMPFFKELGVPRAPVPTPEGSLRVLEMVQKTCQEMIKQWKAGERVIDSIEFMLDGIEAAARRDVLAWDSVLEGMKAIMVDLAQGQLDAKINNMHALIRRREDSDVALCIVVTHRWSIMLAGCSYAFRSARTTAQEKAYIDAGLRLTDSMKAVERQRGWSTRNTLELGDGRLSLIEYNLTPADQKLVNEKRLVFNNALRAFINAYDDIPRRELALDMALHVQDLGRRMEHGLLCLELHWCRRTLTYLNAFRTGGCSVDSTGAQ</sequence>